<dbReference type="EMBL" id="KQ234864">
    <property type="protein sequence ID" value="KMZ84214.1"/>
    <property type="molecule type" value="Genomic_DNA"/>
</dbReference>
<proteinExistence type="predicted"/>
<name>A0A0J9SMV4_PLAV1</name>
<reference evidence="1 2" key="1">
    <citation type="submission" date="2011-08" db="EMBL/GenBank/DDBJ databases">
        <title>The Genome Sequence of Plasmodium vivax Brazil I.</title>
        <authorList>
            <consortium name="The Broad Institute Genome Sequencing Platform"/>
            <consortium name="The Broad Institute Genome Sequencing Center for Infectious Disease"/>
            <person name="Neafsey D."/>
            <person name="Carlton J."/>
            <person name="Barnwell J."/>
            <person name="Collins W."/>
            <person name="Escalante A."/>
            <person name="Mullikin J."/>
            <person name="Saul A."/>
            <person name="Guigo R."/>
            <person name="Camara F."/>
            <person name="Young S.K."/>
            <person name="Zeng Q."/>
            <person name="Gargeya S."/>
            <person name="Fitzgerald M."/>
            <person name="Haas B."/>
            <person name="Abouelleil A."/>
            <person name="Alvarado L."/>
            <person name="Arachchi H.M."/>
            <person name="Berlin A."/>
            <person name="Brown A."/>
            <person name="Chapman S.B."/>
            <person name="Chen Z."/>
            <person name="Dunbar C."/>
            <person name="Freedman E."/>
            <person name="Gearin G."/>
            <person name="Gellesch M."/>
            <person name="Goldberg J."/>
            <person name="Griggs A."/>
            <person name="Gujja S."/>
            <person name="Heiman D."/>
            <person name="Howarth C."/>
            <person name="Larson L."/>
            <person name="Lui A."/>
            <person name="MacDonald P.J.P."/>
            <person name="Montmayeur A."/>
            <person name="Murphy C."/>
            <person name="Neiman D."/>
            <person name="Pearson M."/>
            <person name="Priest M."/>
            <person name="Roberts A."/>
            <person name="Saif S."/>
            <person name="Shea T."/>
            <person name="Shenoy N."/>
            <person name="Sisk P."/>
            <person name="Stolte C."/>
            <person name="Sykes S."/>
            <person name="Wortman J."/>
            <person name="Nusbaum C."/>
            <person name="Birren B."/>
        </authorList>
    </citation>
    <scope>NUCLEOTIDE SEQUENCE [LARGE SCALE GENOMIC DNA]</scope>
    <source>
        <strain evidence="1 2">Brazil I</strain>
    </source>
</reference>
<dbReference type="Proteomes" id="UP000053327">
    <property type="component" value="Unassembled WGS sequence"/>
</dbReference>
<sequence>NNCNIYSSCISVINIFSALYSMFQYAHVDNSVHVCGHLNYWIYDKIKDNIKCHDVKSLYKVLN</sequence>
<gene>
    <name evidence="1" type="ORF">PVBG_02441</name>
</gene>
<organism evidence="1 2">
    <name type="scientific">Plasmodium vivax (strain Brazil I)</name>
    <dbReference type="NCBI Taxonomy" id="1033975"/>
    <lineage>
        <taxon>Eukaryota</taxon>
        <taxon>Sar</taxon>
        <taxon>Alveolata</taxon>
        <taxon>Apicomplexa</taxon>
        <taxon>Aconoidasida</taxon>
        <taxon>Haemosporida</taxon>
        <taxon>Plasmodiidae</taxon>
        <taxon>Plasmodium</taxon>
        <taxon>Plasmodium (Plasmodium)</taxon>
    </lineage>
</organism>
<accession>A0A0J9SMV4</accession>
<dbReference type="AlphaFoldDB" id="A0A0J9SMV4"/>
<protein>
    <submittedName>
        <fullName evidence="1">Uncharacterized protein</fullName>
    </submittedName>
</protein>
<dbReference type="OrthoDB" id="386822at2759"/>
<feature type="non-terminal residue" evidence="1">
    <location>
        <position position="1"/>
    </location>
</feature>
<evidence type="ECO:0000313" key="1">
    <source>
        <dbReference type="EMBL" id="KMZ84214.1"/>
    </source>
</evidence>
<feature type="non-terminal residue" evidence="1">
    <location>
        <position position="63"/>
    </location>
</feature>
<evidence type="ECO:0000313" key="2">
    <source>
        <dbReference type="Proteomes" id="UP000053327"/>
    </source>
</evidence>